<evidence type="ECO:0000259" key="2">
    <source>
        <dbReference type="Pfam" id="PF12708"/>
    </source>
</evidence>
<keyword evidence="1" id="KW-0732">Signal</keyword>
<gene>
    <name evidence="3" type="ORF">BHQ10_003274</name>
</gene>
<comment type="caution">
    <text evidence="3">The sequence shown here is derived from an EMBL/GenBank/DDBJ whole genome shotgun (WGS) entry which is preliminary data.</text>
</comment>
<sequence length="822" mass="85821">MAKLLVSLLALPFLAGALPADGFAARADRSHNAATFNVSQFVPDDSYKPQKTGIPFTLLDTSIQPWVKLNQPSKTAAAAEIAAATACTPLTAANPSTWWYESITHDGLSSFMSSEYRSEYSVFRNVVTDYGADNTGATDASVAIQNAINAGPSNGGPARGSGSYGTTGQPAVVYLPAGTYLMSGSLQLLVGTVLVGDPINPPTLKAASSFPNDHIIYAKDPNYGGTINFYIGIKNIIIDSTAVDGATSIALLDWTVSQATQLANVVFNMPDYSTGHVGVTSQYDSNSNIILNDLTFNGGAYGLKLSGQQWILKNIKTSGTTTGISAGGFSVVCQACSFQYAATGIDATGVSGTVTVIDSSGLDLGVFLKGTNSGGAGNSVVLENVSYSGTTVQMSGSTVLSGSVTDTWVYGDLYSSGSSSGGRVTGQTVTTPRSSSLLSGGSYFITEKPLTFQEYSVDQVLNIKTVSGLPVYGDGATDDTANINSILSQYAGCKVIYFPAGTYIVTNTILIPAGSRIYGDAYGTAISAIGSNYYNPDSPGIMVQVGNSGDVGVAQIVDMIFTVADVLQGCKLVEVNIAGSSPGDVGFWNSHFRIGGAAGSKVETNCGGSPDQCKAAWGLIHLTSTSSAYIENMWGWTADHDLDGGNGQTISTGRGMLVEATKGTWLVGTAMEHHTLYQYNYNGAQNVVSTFQQSETPYWQGPGNDIAPVPWSANLITSDPSFQSCASGDSLCGMAWFERISDSSNLFLYNGMVWTFFNNNGGCNGDCQQNAINILDSSALYIYGQQVKSVTNIFLESGAAIATESANGGGWGGNIAAYLRDS</sequence>
<dbReference type="Proteomes" id="UP000249363">
    <property type="component" value="Unassembled WGS sequence"/>
</dbReference>
<evidence type="ECO:0000313" key="3">
    <source>
        <dbReference type="EMBL" id="RAO67262.1"/>
    </source>
</evidence>
<dbReference type="InterPro" id="IPR039279">
    <property type="entry name" value="QRT3-like"/>
</dbReference>
<dbReference type="OrthoDB" id="1046782at2759"/>
<dbReference type="GO" id="GO:0004650">
    <property type="term" value="F:polygalacturonase activity"/>
    <property type="evidence" value="ECO:0007669"/>
    <property type="project" value="InterPro"/>
</dbReference>
<keyword evidence="4" id="KW-1185">Reference proteome</keyword>
<protein>
    <recommendedName>
        <fullName evidence="2">Rhamnogalacturonase A/B/Epimerase-like pectate lyase domain-containing protein</fullName>
    </recommendedName>
</protein>
<dbReference type="PANTHER" id="PTHR33928">
    <property type="entry name" value="POLYGALACTURONASE QRT3"/>
    <property type="match status" value="1"/>
</dbReference>
<feature type="chain" id="PRO_5017073544" description="Rhamnogalacturonase A/B/Epimerase-like pectate lyase domain-containing protein" evidence="1">
    <location>
        <begin position="18"/>
        <end position="822"/>
    </location>
</feature>
<dbReference type="RefSeq" id="XP_040731778.1">
    <property type="nucleotide sequence ID" value="XM_040875512.1"/>
</dbReference>
<evidence type="ECO:0000256" key="1">
    <source>
        <dbReference type="SAM" id="SignalP"/>
    </source>
</evidence>
<feature type="signal peptide" evidence="1">
    <location>
        <begin position="1"/>
        <end position="17"/>
    </location>
</feature>
<dbReference type="Pfam" id="PF12708">
    <property type="entry name" value="Pect-lyase_RHGA_epim"/>
    <property type="match status" value="2"/>
</dbReference>
<dbReference type="InterPro" id="IPR012334">
    <property type="entry name" value="Pectin_lyas_fold"/>
</dbReference>
<dbReference type="STRING" id="1196081.A0A364KUN2"/>
<dbReference type="GeneID" id="63792490"/>
<dbReference type="InterPro" id="IPR011050">
    <property type="entry name" value="Pectin_lyase_fold/virulence"/>
</dbReference>
<dbReference type="CDD" id="cd23668">
    <property type="entry name" value="GH55_beta13glucanase-like"/>
    <property type="match status" value="1"/>
</dbReference>
<feature type="domain" description="Rhamnogalacturonase A/B/Epimerase-like pectate lyase" evidence="2">
    <location>
        <begin position="472"/>
        <end position="529"/>
    </location>
</feature>
<dbReference type="AlphaFoldDB" id="A0A364KUN2"/>
<dbReference type="PANTHER" id="PTHR33928:SF2">
    <property type="entry name" value="PECTATE LYASE SUPERFAMILY PROTEIN DOMAIN-CONTAINING PROTEIN-RELATED"/>
    <property type="match status" value="1"/>
</dbReference>
<dbReference type="FunFam" id="2.160.20.10:FF:000049">
    <property type="entry name" value="Putative exo-beta-1,3-glucanase"/>
    <property type="match status" value="1"/>
</dbReference>
<dbReference type="InterPro" id="IPR024535">
    <property type="entry name" value="RHGA/B-epi-like_pectate_lyase"/>
</dbReference>
<organism evidence="3 4">
    <name type="scientific">Talaromyces amestolkiae</name>
    <dbReference type="NCBI Taxonomy" id="1196081"/>
    <lineage>
        <taxon>Eukaryota</taxon>
        <taxon>Fungi</taxon>
        <taxon>Dikarya</taxon>
        <taxon>Ascomycota</taxon>
        <taxon>Pezizomycotina</taxon>
        <taxon>Eurotiomycetes</taxon>
        <taxon>Eurotiomycetidae</taxon>
        <taxon>Eurotiales</taxon>
        <taxon>Trichocomaceae</taxon>
        <taxon>Talaromyces</taxon>
        <taxon>Talaromyces sect. Talaromyces</taxon>
    </lineage>
</organism>
<feature type="domain" description="Rhamnogalacturonase A/B/Epimerase-like pectate lyase" evidence="2">
    <location>
        <begin position="123"/>
        <end position="346"/>
    </location>
</feature>
<reference evidence="3 4" key="1">
    <citation type="journal article" date="2017" name="Biotechnol. Biofuels">
        <title>Differential beta-glucosidase expression as a function of carbon source availability in Talaromyces amestolkiae: a genomic and proteomic approach.</title>
        <authorList>
            <person name="de Eugenio L.I."/>
            <person name="Mendez-Liter J.A."/>
            <person name="Nieto-Dominguez M."/>
            <person name="Alonso L."/>
            <person name="Gil-Munoz J."/>
            <person name="Barriuso J."/>
            <person name="Prieto A."/>
            <person name="Martinez M.J."/>
        </authorList>
    </citation>
    <scope>NUCLEOTIDE SEQUENCE [LARGE SCALE GENOMIC DNA]</scope>
    <source>
        <strain evidence="3 4">CIB</strain>
    </source>
</reference>
<dbReference type="EMBL" id="MIKG01000005">
    <property type="protein sequence ID" value="RAO67262.1"/>
    <property type="molecule type" value="Genomic_DNA"/>
</dbReference>
<dbReference type="FunFam" id="2.160.20.10:FF:000043">
    <property type="entry name" value="Exo-beta-1,3-glucanase, putative"/>
    <property type="match status" value="1"/>
</dbReference>
<dbReference type="SUPFAM" id="SSF51126">
    <property type="entry name" value="Pectin lyase-like"/>
    <property type="match status" value="2"/>
</dbReference>
<proteinExistence type="predicted"/>
<evidence type="ECO:0000313" key="4">
    <source>
        <dbReference type="Proteomes" id="UP000249363"/>
    </source>
</evidence>
<accession>A0A364KUN2</accession>
<name>A0A364KUN2_TALAM</name>
<dbReference type="Gene3D" id="2.160.20.10">
    <property type="entry name" value="Single-stranded right-handed beta-helix, Pectin lyase-like"/>
    <property type="match status" value="2"/>
</dbReference>